<dbReference type="Pfam" id="PF14111">
    <property type="entry name" value="DUF4283"/>
    <property type="match status" value="1"/>
</dbReference>
<name>A5C3U0_VITVI</name>
<sequence length="1011" mass="116818">MSLLLEGVEDFYQKESLKEFKNSWVEEGRSYKLQFRSNEAGETVCVNFSGWKGITRGWYVLAQKLKACRVECRESRIKAFKMKDEQSQGPMEAFRLPEQGSEREEGKVMEKGLSISSLEGWARYHWRLKGNLSLFHLEKPWILFEFELAKEVERVLQEGLSVFKQRPLKLERWSPTLGCLSERAQINSYWVRIVGLPLCLWHKDFFKRVDDACGGYVGVDEETVPRRLQVVVGELCFSVNLWWEIPPWVAPVAPHTERQEEREKKSSNTREASRVGLTRPNIVEKRPVEVKASSSWFKEPISEVIGPIVEGVQSIDGRKSQPTDNRVMSWFKEPISEAVGPFVEGVQPIDGRAGQPTDNIAWAFKRAQDLPSSLAHESLLGPIQPNAKEIEGCKAQPSSLLKSRDPFCPKWGVSLVDKLGERQSRKIFSPVDEVLLSEAAFSRYNVYLSFRSGRDSIFYSFLWGYQGGLLGGVYGPVLAENREDFWAELDATRGLCRILGVLGEILMWGGIRNGKIPFRFENMWLKEERFKDLIRCWWEGYSVQGSHSHILAKRFLGMCPPKKLEALEQLGQWDAKERDRALPVEEFKEKRRAVDEFKKWVELEEIFWRQKSRELWLKKGDKNTRSFHKMANAYRRRNFLKKLRVNGVCLERENSIKEGVVGAFQLLLSETGEWRPSMEGLTFNSLSHTDSAALEVPFSEDEVFSALSSLGGDKAPSPEGELEKKPHLLNWSIVCLEKHNERLGFKNLYLFNKALLSKWSWRFVKERNPLWKWVIVGKYGTQEEERCTKKVRGRDEFPGLYVIASFKDVWVVDVWDGGSWGPRFIEQFNDWELEEVNALFRRLHSYSFGSGTFDTMVWLKIKDGDFQFSSFTPLWQVKEWSLSHTAQCGILGPLLELAFLLGRQHGLRLTQDQLRQRGWKMPNRCYMCKAKEETGDHLLLHCPKASTLWQLVCALFHIQWVMHSLVRGVLLSWNGVPIGKKRKKLGKLLLFAFFGPFGENEIGELLRIKNA</sequence>
<evidence type="ECO:0000259" key="3">
    <source>
        <dbReference type="Pfam" id="PF14111"/>
    </source>
</evidence>
<proteinExistence type="predicted"/>
<accession>A5C3U0</accession>
<dbReference type="PANTHER" id="PTHR34427">
    <property type="entry name" value="DUF4283 DOMAIN PROTEIN"/>
    <property type="match status" value="1"/>
</dbReference>
<evidence type="ECO:0000256" key="1">
    <source>
        <dbReference type="SAM" id="MobiDB-lite"/>
    </source>
</evidence>
<dbReference type="PANTHER" id="PTHR34427:SF5">
    <property type="entry name" value="DUF4283 DOMAIN-CONTAINING PROTEIN"/>
    <property type="match status" value="1"/>
</dbReference>
<dbReference type="AlphaFoldDB" id="A5C3U0"/>
<feature type="domain" description="DUF4283" evidence="3">
    <location>
        <begin position="106"/>
        <end position="179"/>
    </location>
</feature>
<gene>
    <name evidence="4" type="ORF">VITISV_000599</name>
</gene>
<evidence type="ECO:0000313" key="4">
    <source>
        <dbReference type="EMBL" id="CAN66331.1"/>
    </source>
</evidence>
<reference evidence="4" key="1">
    <citation type="journal article" date="2007" name="PLoS ONE">
        <title>The first genome sequence of an elite grapevine cultivar (Pinot noir Vitis vinifera L.): coping with a highly heterozygous genome.</title>
        <authorList>
            <person name="Velasco R."/>
            <person name="Zharkikh A."/>
            <person name="Troggio M."/>
            <person name="Cartwright D.A."/>
            <person name="Cestaro A."/>
            <person name="Pruss D."/>
            <person name="Pindo M."/>
            <person name="FitzGerald L.M."/>
            <person name="Vezzulli S."/>
            <person name="Reid J."/>
            <person name="Malacarne G."/>
            <person name="Iliev D."/>
            <person name="Coppola G."/>
            <person name="Wardell B."/>
            <person name="Micheletti D."/>
            <person name="Macalma T."/>
            <person name="Facci M."/>
            <person name="Mitchell J.T."/>
            <person name="Perazzolli M."/>
            <person name="Eldredge G."/>
            <person name="Gatto P."/>
            <person name="Oyzerski R."/>
            <person name="Moretto M."/>
            <person name="Gutin N."/>
            <person name="Stefanini M."/>
            <person name="Chen Y."/>
            <person name="Segala C."/>
            <person name="Davenport C."/>
            <person name="Dematte L."/>
            <person name="Mraz A."/>
            <person name="Battilana J."/>
            <person name="Stormo K."/>
            <person name="Costa F."/>
            <person name="Tao Q."/>
            <person name="Si-Ammour A."/>
            <person name="Harkins T."/>
            <person name="Lackey A."/>
            <person name="Perbost C."/>
            <person name="Taillon B."/>
            <person name="Stella A."/>
            <person name="Solovyev V."/>
            <person name="Fawcett J.A."/>
            <person name="Sterck L."/>
            <person name="Vandepoele K."/>
            <person name="Grando S.M."/>
            <person name="Toppo S."/>
            <person name="Moser C."/>
            <person name="Lanchbury J."/>
            <person name="Bogden R."/>
            <person name="Skolnick M."/>
            <person name="Sgaramella V."/>
            <person name="Bhatnagar S.K."/>
            <person name="Fontana P."/>
            <person name="Gutin A."/>
            <person name="Van de Peer Y."/>
            <person name="Salamini F."/>
            <person name="Viola R."/>
        </authorList>
    </citation>
    <scope>NUCLEOTIDE SEQUENCE</scope>
</reference>
<dbReference type="EMBL" id="AM481260">
    <property type="protein sequence ID" value="CAN66331.1"/>
    <property type="molecule type" value="Genomic_DNA"/>
</dbReference>
<feature type="compositionally biased region" description="Basic and acidic residues" evidence="1">
    <location>
        <begin position="255"/>
        <end position="273"/>
    </location>
</feature>
<protein>
    <recommendedName>
        <fullName evidence="5">Reverse transcriptase zinc-binding domain-containing protein</fullName>
    </recommendedName>
</protein>
<dbReference type="InterPro" id="IPR026960">
    <property type="entry name" value="RVT-Znf"/>
</dbReference>
<evidence type="ECO:0008006" key="5">
    <source>
        <dbReference type="Google" id="ProtNLM"/>
    </source>
</evidence>
<organism evidence="4">
    <name type="scientific">Vitis vinifera</name>
    <name type="common">Grape</name>
    <dbReference type="NCBI Taxonomy" id="29760"/>
    <lineage>
        <taxon>Eukaryota</taxon>
        <taxon>Viridiplantae</taxon>
        <taxon>Streptophyta</taxon>
        <taxon>Embryophyta</taxon>
        <taxon>Tracheophyta</taxon>
        <taxon>Spermatophyta</taxon>
        <taxon>Magnoliopsida</taxon>
        <taxon>eudicotyledons</taxon>
        <taxon>Gunneridae</taxon>
        <taxon>Pentapetalae</taxon>
        <taxon>rosids</taxon>
        <taxon>Vitales</taxon>
        <taxon>Vitaceae</taxon>
        <taxon>Viteae</taxon>
        <taxon>Vitis</taxon>
    </lineage>
</organism>
<dbReference type="Pfam" id="PF13966">
    <property type="entry name" value="zf-RVT"/>
    <property type="match status" value="1"/>
</dbReference>
<feature type="region of interest" description="Disordered" evidence="1">
    <location>
        <begin position="254"/>
        <end position="276"/>
    </location>
</feature>
<feature type="domain" description="Reverse transcriptase zinc-binding" evidence="2">
    <location>
        <begin position="909"/>
        <end position="949"/>
    </location>
</feature>
<evidence type="ECO:0000259" key="2">
    <source>
        <dbReference type="Pfam" id="PF13966"/>
    </source>
</evidence>
<dbReference type="InterPro" id="IPR025558">
    <property type="entry name" value="DUF4283"/>
</dbReference>